<name>A0A853MG01_9CYAN</name>
<sequence length="77" mass="8350">MLGETIDFTDWGLSDEKISIAPIIVMMTFSAKLTIPKGALEFTPIKAQFNAILSIYTALKTATAPLIPNINEPTPVN</sequence>
<comment type="caution">
    <text evidence="1">The sequence shown here is derived from an EMBL/GenBank/DDBJ whole genome shotgun (WGS) entry which is preliminary data.</text>
</comment>
<reference evidence="1 2" key="1">
    <citation type="submission" date="2016-05" db="EMBL/GenBank/DDBJ databases">
        <title>First complete genome of the cyanobacterium Cylindrospermopsis raciborskii CS505, containing a circular chromosome and a single extrachromosomal element.</title>
        <authorList>
            <person name="Fuentes J."/>
            <person name="Tamames J."/>
            <person name="Allen E."/>
            <person name="Plominski A."/>
            <person name="Vasquez M."/>
        </authorList>
    </citation>
    <scope>NUCLEOTIDE SEQUENCE [LARGE SCALE GENOMIC DNA]</scope>
    <source>
        <strain evidence="1 2">CS505</strain>
    </source>
</reference>
<protein>
    <submittedName>
        <fullName evidence="1">Uncharacterized protein</fullName>
    </submittedName>
</protein>
<proteinExistence type="predicted"/>
<dbReference type="AlphaFoldDB" id="A0A853MG01"/>
<dbReference type="Proteomes" id="UP000093903">
    <property type="component" value="Unassembled WGS sequence"/>
</dbReference>
<evidence type="ECO:0000313" key="2">
    <source>
        <dbReference type="Proteomes" id="UP000093903"/>
    </source>
</evidence>
<organism evidence="1 2">
    <name type="scientific">Cylindrospermopsis raciborskii CS-505</name>
    <dbReference type="NCBI Taxonomy" id="533240"/>
    <lineage>
        <taxon>Bacteria</taxon>
        <taxon>Bacillati</taxon>
        <taxon>Cyanobacteriota</taxon>
        <taxon>Cyanophyceae</taxon>
        <taxon>Nostocales</taxon>
        <taxon>Aphanizomenonaceae</taxon>
        <taxon>Cylindrospermopsis</taxon>
    </lineage>
</organism>
<dbReference type="EMBL" id="LYXA01000001">
    <property type="protein sequence ID" value="OBU76497.1"/>
    <property type="molecule type" value="Genomic_DNA"/>
</dbReference>
<gene>
    <name evidence="1" type="ORF">A9P98_09370</name>
</gene>
<accession>A0A853MG01</accession>
<evidence type="ECO:0000313" key="1">
    <source>
        <dbReference type="EMBL" id="OBU76497.1"/>
    </source>
</evidence>